<sequence>MKQNKYLEGRARFDEAKDLFAALGDDLRAFRADMESLRAATDYFGADEQLLSEYLSRWDSHSHNAHITALLPNYSGEVNFYLMHTEKALEELQRGERLLVPLNYHLEAAECMLRTGRCFAVLGQYHRALEVVNETIRLFEHLGLPDDRVFINKSRYLKGANIWGDELSATLETALQRSQELGKPLYVALVLDDLGEMYVHRKDWAAARLAFQELLKQLEGLSDYTTSRIHANTLNNLLYVDAQETNPSDCSIEFRPPQRF</sequence>
<dbReference type="AlphaFoldDB" id="A0A0C3CZY1"/>
<dbReference type="Proteomes" id="UP000053424">
    <property type="component" value="Unassembled WGS sequence"/>
</dbReference>
<proteinExistence type="predicted"/>
<dbReference type="EMBL" id="KN831768">
    <property type="protein sequence ID" value="KIM49719.1"/>
    <property type="molecule type" value="Genomic_DNA"/>
</dbReference>
<name>A0A0C3CZY1_HEBCY</name>
<evidence type="ECO:0000313" key="1">
    <source>
        <dbReference type="EMBL" id="KIM49719.1"/>
    </source>
</evidence>
<protein>
    <recommendedName>
        <fullName evidence="3">MalT-like TPR region domain-containing protein</fullName>
    </recommendedName>
</protein>
<dbReference type="SUPFAM" id="SSF48452">
    <property type="entry name" value="TPR-like"/>
    <property type="match status" value="1"/>
</dbReference>
<dbReference type="InterPro" id="IPR011990">
    <property type="entry name" value="TPR-like_helical_dom_sf"/>
</dbReference>
<evidence type="ECO:0008006" key="3">
    <source>
        <dbReference type="Google" id="ProtNLM"/>
    </source>
</evidence>
<dbReference type="OrthoDB" id="3052556at2759"/>
<organism evidence="1 2">
    <name type="scientific">Hebeloma cylindrosporum</name>
    <dbReference type="NCBI Taxonomy" id="76867"/>
    <lineage>
        <taxon>Eukaryota</taxon>
        <taxon>Fungi</taxon>
        <taxon>Dikarya</taxon>
        <taxon>Basidiomycota</taxon>
        <taxon>Agaricomycotina</taxon>
        <taxon>Agaricomycetes</taxon>
        <taxon>Agaricomycetidae</taxon>
        <taxon>Agaricales</taxon>
        <taxon>Agaricineae</taxon>
        <taxon>Hymenogastraceae</taxon>
        <taxon>Hebeloma</taxon>
    </lineage>
</organism>
<reference evidence="1 2" key="1">
    <citation type="submission" date="2014-04" db="EMBL/GenBank/DDBJ databases">
        <authorList>
            <consortium name="DOE Joint Genome Institute"/>
            <person name="Kuo A."/>
            <person name="Gay G."/>
            <person name="Dore J."/>
            <person name="Kohler A."/>
            <person name="Nagy L.G."/>
            <person name="Floudas D."/>
            <person name="Copeland A."/>
            <person name="Barry K.W."/>
            <person name="Cichocki N."/>
            <person name="Veneault-Fourrey C."/>
            <person name="LaButti K."/>
            <person name="Lindquist E.A."/>
            <person name="Lipzen A."/>
            <person name="Lundell T."/>
            <person name="Morin E."/>
            <person name="Murat C."/>
            <person name="Sun H."/>
            <person name="Tunlid A."/>
            <person name="Henrissat B."/>
            <person name="Grigoriev I.V."/>
            <person name="Hibbett D.S."/>
            <person name="Martin F."/>
            <person name="Nordberg H.P."/>
            <person name="Cantor M.N."/>
            <person name="Hua S.X."/>
        </authorList>
    </citation>
    <scope>NUCLEOTIDE SEQUENCE [LARGE SCALE GENOMIC DNA]</scope>
    <source>
        <strain evidence="2">h7</strain>
    </source>
</reference>
<gene>
    <name evidence="1" type="ORF">M413DRAFT_438869</name>
</gene>
<reference evidence="2" key="2">
    <citation type="submission" date="2015-01" db="EMBL/GenBank/DDBJ databases">
        <title>Evolutionary Origins and Diversification of the Mycorrhizal Mutualists.</title>
        <authorList>
            <consortium name="DOE Joint Genome Institute"/>
            <consortium name="Mycorrhizal Genomics Consortium"/>
            <person name="Kohler A."/>
            <person name="Kuo A."/>
            <person name="Nagy L.G."/>
            <person name="Floudas D."/>
            <person name="Copeland A."/>
            <person name="Barry K.W."/>
            <person name="Cichocki N."/>
            <person name="Veneault-Fourrey C."/>
            <person name="LaButti K."/>
            <person name="Lindquist E.A."/>
            <person name="Lipzen A."/>
            <person name="Lundell T."/>
            <person name="Morin E."/>
            <person name="Murat C."/>
            <person name="Riley R."/>
            <person name="Ohm R."/>
            <person name="Sun H."/>
            <person name="Tunlid A."/>
            <person name="Henrissat B."/>
            <person name="Grigoriev I.V."/>
            <person name="Hibbett D.S."/>
            <person name="Martin F."/>
        </authorList>
    </citation>
    <scope>NUCLEOTIDE SEQUENCE [LARGE SCALE GENOMIC DNA]</scope>
    <source>
        <strain evidence="2">h7</strain>
    </source>
</reference>
<dbReference type="HOGENOM" id="CLU_1069815_0_0_1"/>
<dbReference type="Gene3D" id="1.25.40.10">
    <property type="entry name" value="Tetratricopeptide repeat domain"/>
    <property type="match status" value="1"/>
</dbReference>
<evidence type="ECO:0000313" key="2">
    <source>
        <dbReference type="Proteomes" id="UP000053424"/>
    </source>
</evidence>
<accession>A0A0C3CZY1</accession>
<keyword evidence="2" id="KW-1185">Reference proteome</keyword>